<dbReference type="RefSeq" id="XP_008091190.1">
    <property type="nucleotide sequence ID" value="XM_008092999.1"/>
</dbReference>
<evidence type="ECO:0000313" key="3">
    <source>
        <dbReference type="Proteomes" id="UP000008782"/>
    </source>
</evidence>
<dbReference type="HOGENOM" id="CLU_2399534_0_0_1"/>
<evidence type="ECO:0000313" key="2">
    <source>
        <dbReference type="EMBL" id="EFQ27170.1"/>
    </source>
</evidence>
<accession>E3Q8F8</accession>
<protein>
    <submittedName>
        <fullName evidence="2">Uncharacterized protein</fullName>
    </submittedName>
</protein>
<dbReference type="GeneID" id="24407706"/>
<dbReference type="Proteomes" id="UP000008782">
    <property type="component" value="Unassembled WGS sequence"/>
</dbReference>
<name>E3Q8F8_COLGM</name>
<keyword evidence="3" id="KW-1185">Reference proteome</keyword>
<feature type="compositionally biased region" description="Low complexity" evidence="1">
    <location>
        <begin position="21"/>
        <end position="35"/>
    </location>
</feature>
<dbReference type="VEuPathDB" id="FungiDB:GLRG_02341"/>
<organism evidence="3">
    <name type="scientific">Colletotrichum graminicola (strain M1.001 / M2 / FGSC 10212)</name>
    <name type="common">Maize anthracnose fungus</name>
    <name type="synonym">Glomerella graminicola</name>
    <dbReference type="NCBI Taxonomy" id="645133"/>
    <lineage>
        <taxon>Eukaryota</taxon>
        <taxon>Fungi</taxon>
        <taxon>Dikarya</taxon>
        <taxon>Ascomycota</taxon>
        <taxon>Pezizomycotina</taxon>
        <taxon>Sordariomycetes</taxon>
        <taxon>Hypocreomycetidae</taxon>
        <taxon>Glomerellales</taxon>
        <taxon>Glomerellaceae</taxon>
        <taxon>Colletotrichum</taxon>
        <taxon>Colletotrichum graminicola species complex</taxon>
    </lineage>
</organism>
<dbReference type="AlphaFoldDB" id="E3Q8F8"/>
<gene>
    <name evidence="2" type="ORF">GLRG_02341</name>
</gene>
<feature type="compositionally biased region" description="Polar residues" evidence="1">
    <location>
        <begin position="53"/>
        <end position="62"/>
    </location>
</feature>
<proteinExistence type="predicted"/>
<sequence length="93" mass="10034">MKSCFPGGERRHRQTALGKKAPIPFEAPATATATARPVKNHIGSGDPIMAPSDSKTPTSSFRRQAGERSRENRASAVAYPIRSVQKTEPAECK</sequence>
<reference evidence="3" key="1">
    <citation type="journal article" date="2012" name="Nat. Genet.">
        <title>Lifestyle transitions in plant pathogenic Colletotrichum fungi deciphered by genome and transcriptome analyses.</title>
        <authorList>
            <person name="O'Connell R.J."/>
            <person name="Thon M.R."/>
            <person name="Hacquard S."/>
            <person name="Amyotte S.G."/>
            <person name="Kleemann J."/>
            <person name="Torres M.F."/>
            <person name="Damm U."/>
            <person name="Buiate E.A."/>
            <person name="Epstein L."/>
            <person name="Alkan N."/>
            <person name="Altmueller J."/>
            <person name="Alvarado-Balderrama L."/>
            <person name="Bauser C.A."/>
            <person name="Becker C."/>
            <person name="Birren B.W."/>
            <person name="Chen Z."/>
            <person name="Choi J."/>
            <person name="Crouch J.A."/>
            <person name="Duvick J.P."/>
            <person name="Farman M.A."/>
            <person name="Gan P."/>
            <person name="Heiman D."/>
            <person name="Henrissat B."/>
            <person name="Howard R.J."/>
            <person name="Kabbage M."/>
            <person name="Koch C."/>
            <person name="Kracher B."/>
            <person name="Kubo Y."/>
            <person name="Law A.D."/>
            <person name="Lebrun M.-H."/>
            <person name="Lee Y.-H."/>
            <person name="Miyara I."/>
            <person name="Moore N."/>
            <person name="Neumann U."/>
            <person name="Nordstroem K."/>
            <person name="Panaccione D.G."/>
            <person name="Panstruga R."/>
            <person name="Place M."/>
            <person name="Proctor R.H."/>
            <person name="Prusky D."/>
            <person name="Rech G."/>
            <person name="Reinhardt R."/>
            <person name="Rollins J.A."/>
            <person name="Rounsley S."/>
            <person name="Schardl C.L."/>
            <person name="Schwartz D.C."/>
            <person name="Shenoy N."/>
            <person name="Shirasu K."/>
            <person name="Sikhakolli U.R."/>
            <person name="Stueber K."/>
            <person name="Sukno S.A."/>
            <person name="Sweigard J.A."/>
            <person name="Takano Y."/>
            <person name="Takahara H."/>
            <person name="Trail F."/>
            <person name="van der Does H.C."/>
            <person name="Voll L.M."/>
            <person name="Will I."/>
            <person name="Young S."/>
            <person name="Zeng Q."/>
            <person name="Zhang J."/>
            <person name="Zhou S."/>
            <person name="Dickman M.B."/>
            <person name="Schulze-Lefert P."/>
            <person name="Ver Loren van Themaat E."/>
            <person name="Ma L.-J."/>
            <person name="Vaillancourt L.J."/>
        </authorList>
    </citation>
    <scope>NUCLEOTIDE SEQUENCE [LARGE SCALE GENOMIC DNA]</scope>
    <source>
        <strain evidence="3">M1.001 / M2 / FGSC 10212</strain>
    </source>
</reference>
<feature type="compositionally biased region" description="Basic and acidic residues" evidence="1">
    <location>
        <begin position="64"/>
        <end position="73"/>
    </location>
</feature>
<evidence type="ECO:0000256" key="1">
    <source>
        <dbReference type="SAM" id="MobiDB-lite"/>
    </source>
</evidence>
<feature type="region of interest" description="Disordered" evidence="1">
    <location>
        <begin position="1"/>
        <end position="93"/>
    </location>
</feature>
<dbReference type="EMBL" id="GG697336">
    <property type="protein sequence ID" value="EFQ27170.1"/>
    <property type="molecule type" value="Genomic_DNA"/>
</dbReference>